<keyword evidence="3" id="KW-1185">Reference proteome</keyword>
<dbReference type="GO" id="GO:0004493">
    <property type="term" value="F:methylmalonyl-CoA epimerase activity"/>
    <property type="evidence" value="ECO:0007669"/>
    <property type="project" value="TreeGrafter"/>
</dbReference>
<keyword evidence="1" id="KW-0479">Metal-binding</keyword>
<dbReference type="EMBL" id="BNCJ01000004">
    <property type="protein sequence ID" value="GHF49474.1"/>
    <property type="molecule type" value="Genomic_DNA"/>
</dbReference>
<evidence type="ECO:0000313" key="2">
    <source>
        <dbReference type="EMBL" id="GHF49474.1"/>
    </source>
</evidence>
<accession>A0A8J3GY19</accession>
<organism evidence="2 3">
    <name type="scientific">Seohaeicola zhoushanensis</name>
    <dbReference type="NCBI Taxonomy" id="1569283"/>
    <lineage>
        <taxon>Bacteria</taxon>
        <taxon>Pseudomonadati</taxon>
        <taxon>Pseudomonadota</taxon>
        <taxon>Alphaproteobacteria</taxon>
        <taxon>Rhodobacterales</taxon>
        <taxon>Roseobacteraceae</taxon>
        <taxon>Seohaeicola</taxon>
    </lineage>
</organism>
<dbReference type="InterPro" id="IPR051785">
    <property type="entry name" value="MMCE/EMCE_epimerase"/>
</dbReference>
<dbReference type="SUPFAM" id="SSF54593">
    <property type="entry name" value="Glyoxalase/Bleomycin resistance protein/Dihydroxybiphenyl dioxygenase"/>
    <property type="match status" value="1"/>
</dbReference>
<dbReference type="Gene3D" id="3.10.180.10">
    <property type="entry name" value="2,3-Dihydroxybiphenyl 1,2-Dioxygenase, domain 1"/>
    <property type="match status" value="1"/>
</dbReference>
<evidence type="ECO:0000256" key="1">
    <source>
        <dbReference type="ARBA" id="ARBA00022723"/>
    </source>
</evidence>
<dbReference type="Pfam" id="PF13669">
    <property type="entry name" value="Glyoxalase_4"/>
    <property type="match status" value="1"/>
</dbReference>
<proteinExistence type="predicted"/>
<dbReference type="PANTHER" id="PTHR43048">
    <property type="entry name" value="METHYLMALONYL-COA EPIMERASE"/>
    <property type="match status" value="1"/>
</dbReference>
<reference evidence="2" key="1">
    <citation type="journal article" date="2014" name="Int. J. Syst. Evol. Microbiol.">
        <title>Complete genome sequence of Corynebacterium casei LMG S-19264T (=DSM 44701T), isolated from a smear-ripened cheese.</title>
        <authorList>
            <consortium name="US DOE Joint Genome Institute (JGI-PGF)"/>
            <person name="Walter F."/>
            <person name="Albersmeier A."/>
            <person name="Kalinowski J."/>
            <person name="Ruckert C."/>
        </authorList>
    </citation>
    <scope>NUCLEOTIDE SEQUENCE</scope>
    <source>
        <strain evidence="2">KCTC 42650</strain>
    </source>
</reference>
<name>A0A8J3GY19_9RHOB</name>
<comment type="caution">
    <text evidence="2">The sequence shown here is derived from an EMBL/GenBank/DDBJ whole genome shotgun (WGS) entry which is preliminary data.</text>
</comment>
<dbReference type="GO" id="GO:0046872">
    <property type="term" value="F:metal ion binding"/>
    <property type="evidence" value="ECO:0007669"/>
    <property type="project" value="UniProtKB-KW"/>
</dbReference>
<reference evidence="2" key="2">
    <citation type="submission" date="2020-09" db="EMBL/GenBank/DDBJ databases">
        <authorList>
            <person name="Sun Q."/>
            <person name="Kim S."/>
        </authorList>
    </citation>
    <scope>NUCLEOTIDE SEQUENCE</scope>
    <source>
        <strain evidence="2">KCTC 42650</strain>
    </source>
</reference>
<gene>
    <name evidence="2" type="ORF">GCM10017056_21480</name>
</gene>
<dbReference type="InterPro" id="IPR029068">
    <property type="entry name" value="Glyas_Bleomycin-R_OHBP_Dase"/>
</dbReference>
<evidence type="ECO:0000313" key="3">
    <source>
        <dbReference type="Proteomes" id="UP000626220"/>
    </source>
</evidence>
<protein>
    <submittedName>
        <fullName evidence="2">Glyoxalase</fullName>
    </submittedName>
</protein>
<dbReference type="PANTHER" id="PTHR43048:SF3">
    <property type="entry name" value="METHYLMALONYL-COA EPIMERASE, MITOCHONDRIAL"/>
    <property type="match status" value="1"/>
</dbReference>
<dbReference type="Proteomes" id="UP000626220">
    <property type="component" value="Unassembled WGS sequence"/>
</dbReference>
<dbReference type="RefSeq" id="WP_189680078.1">
    <property type="nucleotide sequence ID" value="NZ_BNCJ01000004.1"/>
</dbReference>
<dbReference type="AlphaFoldDB" id="A0A8J3GY19"/>
<dbReference type="GO" id="GO:0046491">
    <property type="term" value="P:L-methylmalonyl-CoA metabolic process"/>
    <property type="evidence" value="ECO:0007669"/>
    <property type="project" value="TreeGrafter"/>
</dbReference>
<sequence>MSRIFGPVRQLGYVVRDIEAAMHHWSGTLGIGPFFLFEKVVIDDFQYRGTPQPIELSIALANDGDMQIELIEQKNDVPSAYRDHLAAQGQVLHHTSAWTTDFDGDMARILAAGHRVLQSGRIGDNRLAYFETQGDYPSTTMELYDITGRAGRLNDKVREAARDWDGRTAVIRR</sequence>